<evidence type="ECO:0000256" key="1">
    <source>
        <dbReference type="SAM" id="MobiDB-lite"/>
    </source>
</evidence>
<evidence type="ECO:0000313" key="4">
    <source>
        <dbReference type="Proteomes" id="UP001189429"/>
    </source>
</evidence>
<feature type="compositionally biased region" description="Low complexity" evidence="1">
    <location>
        <begin position="101"/>
        <end position="111"/>
    </location>
</feature>
<gene>
    <name evidence="3" type="ORF">PCOR1329_LOCUS8480</name>
</gene>
<feature type="region of interest" description="Disordered" evidence="1">
    <location>
        <begin position="164"/>
        <end position="183"/>
    </location>
</feature>
<proteinExistence type="predicted"/>
<protein>
    <recommendedName>
        <fullName evidence="2">EF-hand domain-containing protein</fullName>
    </recommendedName>
</protein>
<dbReference type="Gene3D" id="1.10.238.10">
    <property type="entry name" value="EF-hand"/>
    <property type="match status" value="2"/>
</dbReference>
<dbReference type="EMBL" id="CAUYUJ010002330">
    <property type="protein sequence ID" value="CAK0800295.1"/>
    <property type="molecule type" value="Genomic_DNA"/>
</dbReference>
<dbReference type="SUPFAM" id="SSF47473">
    <property type="entry name" value="EF-hand"/>
    <property type="match status" value="1"/>
</dbReference>
<feature type="domain" description="EF-hand" evidence="2">
    <location>
        <begin position="55"/>
        <end position="90"/>
    </location>
</feature>
<reference evidence="3" key="1">
    <citation type="submission" date="2023-10" db="EMBL/GenBank/DDBJ databases">
        <authorList>
            <person name="Chen Y."/>
            <person name="Shah S."/>
            <person name="Dougan E. K."/>
            <person name="Thang M."/>
            <person name="Chan C."/>
        </authorList>
    </citation>
    <scope>NUCLEOTIDE SEQUENCE [LARGE SCALE GENOMIC DNA]</scope>
</reference>
<dbReference type="InterPro" id="IPR002048">
    <property type="entry name" value="EF_hand_dom"/>
</dbReference>
<organism evidence="3 4">
    <name type="scientific">Prorocentrum cordatum</name>
    <dbReference type="NCBI Taxonomy" id="2364126"/>
    <lineage>
        <taxon>Eukaryota</taxon>
        <taxon>Sar</taxon>
        <taxon>Alveolata</taxon>
        <taxon>Dinophyceae</taxon>
        <taxon>Prorocentrales</taxon>
        <taxon>Prorocentraceae</taxon>
        <taxon>Prorocentrum</taxon>
    </lineage>
</organism>
<feature type="non-terminal residue" evidence="3">
    <location>
        <position position="1"/>
    </location>
</feature>
<dbReference type="Proteomes" id="UP001189429">
    <property type="component" value="Unassembled WGS sequence"/>
</dbReference>
<dbReference type="Pfam" id="PF13405">
    <property type="entry name" value="EF-hand_6"/>
    <property type="match status" value="1"/>
</dbReference>
<evidence type="ECO:0000259" key="2">
    <source>
        <dbReference type="PROSITE" id="PS50222"/>
    </source>
</evidence>
<comment type="caution">
    <text evidence="3">The sequence shown here is derived from an EMBL/GenBank/DDBJ whole genome shotgun (WGS) entry which is preliminary data.</text>
</comment>
<keyword evidence="4" id="KW-1185">Reference proteome</keyword>
<accession>A0ABN9Q729</accession>
<feature type="compositionally biased region" description="Gly residues" evidence="1">
    <location>
        <begin position="173"/>
        <end position="183"/>
    </location>
</feature>
<sequence length="183" mass="20217">VWHDHHRGVQGGAAGEKFHIDDEHVAAAFASLDTNHEEIHYSEFLAAMVSSRIQVHDDLLKQTFKRFDTHNHGYITKDDLRQVLGQVYEGEERSAREGGLTHPTTARSTTTRVHPLHQGGRPGAPPRGRGEAHKHPDNAHRAPRMKPIMDTMKALGSHVHVPHAPHLPETGKKSGGGKCCALM</sequence>
<name>A0ABN9Q729_9DINO</name>
<dbReference type="PROSITE" id="PS50222">
    <property type="entry name" value="EF_HAND_2"/>
    <property type="match status" value="1"/>
</dbReference>
<dbReference type="InterPro" id="IPR011992">
    <property type="entry name" value="EF-hand-dom_pair"/>
</dbReference>
<evidence type="ECO:0000313" key="3">
    <source>
        <dbReference type="EMBL" id="CAK0800295.1"/>
    </source>
</evidence>
<feature type="compositionally biased region" description="Basic and acidic residues" evidence="1">
    <location>
        <begin position="128"/>
        <end position="140"/>
    </location>
</feature>
<feature type="region of interest" description="Disordered" evidence="1">
    <location>
        <begin position="91"/>
        <end position="143"/>
    </location>
</feature>